<protein>
    <recommendedName>
        <fullName evidence="1">site-specific DNA-methyltransferase (adenine-specific)</fullName>
        <ecNumber evidence="1">2.1.1.72</ecNumber>
    </recommendedName>
</protein>
<evidence type="ECO:0000256" key="4">
    <source>
        <dbReference type="ARBA" id="ARBA00022691"/>
    </source>
</evidence>
<evidence type="ECO:0000313" key="6">
    <source>
        <dbReference type="EMBL" id="OKP01607.1"/>
    </source>
</evidence>
<dbReference type="InterPro" id="IPR002052">
    <property type="entry name" value="DNA_methylase_N6_adenine_CS"/>
</dbReference>
<dbReference type="RefSeq" id="WP_074024506.1">
    <property type="nucleotide sequence ID" value="NZ_CAWNAG010000129.1"/>
</dbReference>
<dbReference type="EMBL" id="MKGQ01000023">
    <property type="protein sequence ID" value="OKP01607.1"/>
    <property type="molecule type" value="Genomic_DNA"/>
</dbReference>
<dbReference type="InterPro" id="IPR012327">
    <property type="entry name" value="MeTrfase_D12"/>
</dbReference>
<dbReference type="Proteomes" id="UP000186268">
    <property type="component" value="Unassembled WGS sequence"/>
</dbReference>
<evidence type="ECO:0000256" key="3">
    <source>
        <dbReference type="ARBA" id="ARBA00022679"/>
    </source>
</evidence>
<dbReference type="EC" id="2.1.1.72" evidence="1"/>
<dbReference type="InterPro" id="IPR029063">
    <property type="entry name" value="SAM-dependent_MTases_sf"/>
</dbReference>
<comment type="caution">
    <text evidence="6">The sequence shown here is derived from an EMBL/GenBank/DDBJ whole genome shotgun (WGS) entry which is preliminary data.</text>
</comment>
<dbReference type="GO" id="GO:0009307">
    <property type="term" value="P:DNA restriction-modification system"/>
    <property type="evidence" value="ECO:0007669"/>
    <property type="project" value="InterPro"/>
</dbReference>
<reference evidence="6 7" key="1">
    <citation type="submission" date="2016-09" db="EMBL/GenBank/DDBJ databases">
        <title>Xenorhabdus thuongxuanensis sp. nov. and Xenorhabdus eapokensis sp. nov., isolated from Steinernema species.</title>
        <authorList>
            <person name="Kaempfer P."/>
            <person name="Tobias N.J."/>
            <person name="Phan Ke L."/>
            <person name="Bode H.B."/>
            <person name="Glaeser S.P."/>
        </authorList>
    </citation>
    <scope>NUCLEOTIDE SEQUENCE [LARGE SCALE GENOMIC DNA]</scope>
    <source>
        <strain evidence="6 7">DL20</strain>
    </source>
</reference>
<keyword evidence="4" id="KW-0949">S-adenosyl-L-methionine</keyword>
<dbReference type="PANTHER" id="PTHR30481">
    <property type="entry name" value="DNA ADENINE METHYLASE"/>
    <property type="match status" value="1"/>
</dbReference>
<dbReference type="SUPFAM" id="SSF53335">
    <property type="entry name" value="S-adenosyl-L-methionine-dependent methyltransferases"/>
    <property type="match status" value="1"/>
</dbReference>
<keyword evidence="7" id="KW-1185">Reference proteome</keyword>
<dbReference type="GO" id="GO:1904047">
    <property type="term" value="F:S-adenosyl-L-methionine binding"/>
    <property type="evidence" value="ECO:0007669"/>
    <property type="project" value="TreeGrafter"/>
</dbReference>
<comment type="catalytic activity">
    <reaction evidence="5">
        <text>a 2'-deoxyadenosine in DNA + S-adenosyl-L-methionine = an N(6)-methyl-2'-deoxyadenosine in DNA + S-adenosyl-L-homocysteine + H(+)</text>
        <dbReference type="Rhea" id="RHEA:15197"/>
        <dbReference type="Rhea" id="RHEA-COMP:12418"/>
        <dbReference type="Rhea" id="RHEA-COMP:12419"/>
        <dbReference type="ChEBI" id="CHEBI:15378"/>
        <dbReference type="ChEBI" id="CHEBI:57856"/>
        <dbReference type="ChEBI" id="CHEBI:59789"/>
        <dbReference type="ChEBI" id="CHEBI:90615"/>
        <dbReference type="ChEBI" id="CHEBI:90616"/>
        <dbReference type="EC" id="2.1.1.72"/>
    </reaction>
</comment>
<accession>A0A1Q5TN03</accession>
<evidence type="ECO:0000313" key="7">
    <source>
        <dbReference type="Proteomes" id="UP000186268"/>
    </source>
</evidence>
<dbReference type="GO" id="GO:0043565">
    <property type="term" value="F:sequence-specific DNA binding"/>
    <property type="evidence" value="ECO:0007669"/>
    <property type="project" value="TreeGrafter"/>
</dbReference>
<dbReference type="Pfam" id="PF02086">
    <property type="entry name" value="MethyltransfD12"/>
    <property type="match status" value="1"/>
</dbReference>
<keyword evidence="3" id="KW-0808">Transferase</keyword>
<dbReference type="GO" id="GO:0006298">
    <property type="term" value="P:mismatch repair"/>
    <property type="evidence" value="ECO:0007669"/>
    <property type="project" value="TreeGrafter"/>
</dbReference>
<dbReference type="PROSITE" id="PS00092">
    <property type="entry name" value="N6_MTASE"/>
    <property type="match status" value="1"/>
</dbReference>
<dbReference type="PRINTS" id="PR00505">
    <property type="entry name" value="D12N6MTFRASE"/>
</dbReference>
<proteinExistence type="predicted"/>
<evidence type="ECO:0000256" key="2">
    <source>
        <dbReference type="ARBA" id="ARBA00022603"/>
    </source>
</evidence>
<organism evidence="6 7">
    <name type="scientific">Xenorhabdus eapokensis</name>
    <dbReference type="NCBI Taxonomy" id="1873482"/>
    <lineage>
        <taxon>Bacteria</taxon>
        <taxon>Pseudomonadati</taxon>
        <taxon>Pseudomonadota</taxon>
        <taxon>Gammaproteobacteria</taxon>
        <taxon>Enterobacterales</taxon>
        <taxon>Morganellaceae</taxon>
        <taxon>Xenorhabdus</taxon>
    </lineage>
</organism>
<dbReference type="GO" id="GO:0009007">
    <property type="term" value="F:site-specific DNA-methyltransferase (adenine-specific) activity"/>
    <property type="evidence" value="ECO:0007669"/>
    <property type="project" value="UniProtKB-EC"/>
</dbReference>
<evidence type="ECO:0000256" key="5">
    <source>
        <dbReference type="ARBA" id="ARBA00047942"/>
    </source>
</evidence>
<sequence>MEFNELKYMGSKARIAKYIAPFILDHLTTDVVYVEPFAGGMNMVSHINNLHTGMIIAADNNEYLIEMWKALLSGWKPPTLVSRKQYYEIKNNKTETPHLTGWVGFNCSYAGKWFAGYAGVTQTKLGLRDYQSEAINNVQRQLTKLEGVTLRHCNYKELDIPDGAVVYCDPPYVNTTGYQNSFDSIEFWEWVRKLSDKCIVFVSEYTAPDDFDCIWSGELSSNIPGTKTKSIESLFVINRVRNKIGASAQKLQKKRLVNRSYCEVFMAELGRKEIIHSYSYIRAVSCPNFFHLSI</sequence>
<dbReference type="AlphaFoldDB" id="A0A1Q5TN03"/>
<dbReference type="GO" id="GO:0032259">
    <property type="term" value="P:methylation"/>
    <property type="evidence" value="ECO:0007669"/>
    <property type="project" value="UniProtKB-KW"/>
</dbReference>
<dbReference type="OrthoDB" id="9805629at2"/>
<dbReference type="Gene3D" id="3.40.50.150">
    <property type="entry name" value="Vaccinia Virus protein VP39"/>
    <property type="match status" value="2"/>
</dbReference>
<keyword evidence="2" id="KW-0489">Methyltransferase</keyword>
<name>A0A1Q5TN03_9GAMM</name>
<evidence type="ECO:0000256" key="1">
    <source>
        <dbReference type="ARBA" id="ARBA00011900"/>
    </source>
</evidence>
<gene>
    <name evidence="6" type="ORF">Xedl_02883</name>
</gene>